<dbReference type="PANTHER" id="PTHR43297">
    <property type="entry name" value="OLIGOPEPTIDE TRANSPORT ATP-BINDING PROTEIN APPD"/>
    <property type="match status" value="1"/>
</dbReference>
<dbReference type="InterPro" id="IPR013563">
    <property type="entry name" value="Oligopep_ABC_C"/>
</dbReference>
<evidence type="ECO:0000313" key="10">
    <source>
        <dbReference type="Proteomes" id="UP000004188"/>
    </source>
</evidence>
<dbReference type="GO" id="GO:0055085">
    <property type="term" value="P:transmembrane transport"/>
    <property type="evidence" value="ECO:0007669"/>
    <property type="project" value="UniProtKB-ARBA"/>
</dbReference>
<dbReference type="STRING" id="314607.KB13_758"/>
<evidence type="ECO:0000256" key="4">
    <source>
        <dbReference type="ARBA" id="ARBA00022475"/>
    </source>
</evidence>
<keyword evidence="6" id="KW-0067">ATP-binding</keyword>
<protein>
    <submittedName>
        <fullName evidence="9">ABC-type dipeptide transport system, ATPase component</fullName>
    </submittedName>
</protein>
<evidence type="ECO:0000259" key="8">
    <source>
        <dbReference type="PROSITE" id="PS50893"/>
    </source>
</evidence>
<dbReference type="InterPro" id="IPR050388">
    <property type="entry name" value="ABC_Ni/Peptide_Import"/>
</dbReference>
<evidence type="ECO:0000256" key="6">
    <source>
        <dbReference type="ARBA" id="ARBA00022840"/>
    </source>
</evidence>
<organism evidence="9 10">
    <name type="scientific">beta proteobacterium KB13</name>
    <dbReference type="NCBI Taxonomy" id="314607"/>
    <lineage>
        <taxon>Bacteria</taxon>
        <taxon>Pseudomonadati</taxon>
        <taxon>Pseudomonadota</taxon>
        <taxon>Betaproteobacteria</taxon>
        <taxon>Nitrosomonadales</taxon>
        <taxon>OM43 clade</taxon>
    </lineage>
</organism>
<dbReference type="InterPro" id="IPR017871">
    <property type="entry name" value="ABC_transporter-like_CS"/>
</dbReference>
<dbReference type="CDD" id="cd03257">
    <property type="entry name" value="ABC_NikE_OppD_transporters"/>
    <property type="match status" value="1"/>
</dbReference>
<proteinExistence type="inferred from homology"/>
<evidence type="ECO:0000256" key="5">
    <source>
        <dbReference type="ARBA" id="ARBA00022741"/>
    </source>
</evidence>
<dbReference type="GO" id="GO:0016887">
    <property type="term" value="F:ATP hydrolysis activity"/>
    <property type="evidence" value="ECO:0007669"/>
    <property type="project" value="InterPro"/>
</dbReference>
<evidence type="ECO:0000313" key="9">
    <source>
        <dbReference type="EMBL" id="EDZ64626.1"/>
    </source>
</evidence>
<dbReference type="PANTHER" id="PTHR43297:SF2">
    <property type="entry name" value="DIPEPTIDE TRANSPORT ATP-BINDING PROTEIN DPPD"/>
    <property type="match status" value="1"/>
</dbReference>
<dbReference type="eggNOG" id="COG0444">
    <property type="taxonomic scope" value="Bacteria"/>
</dbReference>
<comment type="subcellular location">
    <subcellularLocation>
        <location evidence="1">Cell inner membrane</location>
        <topology evidence="1">Peripheral membrane protein</topology>
    </subcellularLocation>
</comment>
<dbReference type="EMBL" id="DS995299">
    <property type="protein sequence ID" value="EDZ64626.1"/>
    <property type="molecule type" value="Genomic_DNA"/>
</dbReference>
<dbReference type="PROSITE" id="PS50893">
    <property type="entry name" value="ABC_TRANSPORTER_2"/>
    <property type="match status" value="1"/>
</dbReference>
<keyword evidence="4" id="KW-1003">Cell membrane</keyword>
<dbReference type="AlphaFoldDB" id="B6BTM6"/>
<dbReference type="InterPro" id="IPR003593">
    <property type="entry name" value="AAA+_ATPase"/>
</dbReference>
<keyword evidence="5" id="KW-0547">Nucleotide-binding</keyword>
<keyword evidence="10" id="KW-1185">Reference proteome</keyword>
<dbReference type="GO" id="GO:0005886">
    <property type="term" value="C:plasma membrane"/>
    <property type="evidence" value="ECO:0007669"/>
    <property type="project" value="UniProtKB-SubCell"/>
</dbReference>
<dbReference type="Pfam" id="PF08352">
    <property type="entry name" value="oligo_HPY"/>
    <property type="match status" value="1"/>
</dbReference>
<dbReference type="Proteomes" id="UP000004188">
    <property type="component" value="Unassembled WGS sequence"/>
</dbReference>
<gene>
    <name evidence="9" type="primary">dppD</name>
    <name evidence="9" type="ORF">KB13_758</name>
</gene>
<keyword evidence="7" id="KW-0472">Membrane</keyword>
<dbReference type="GO" id="GO:0015833">
    <property type="term" value="P:peptide transport"/>
    <property type="evidence" value="ECO:0007669"/>
    <property type="project" value="InterPro"/>
</dbReference>
<dbReference type="PROSITE" id="PS00211">
    <property type="entry name" value="ABC_TRANSPORTER_1"/>
    <property type="match status" value="1"/>
</dbReference>
<name>B6BTM6_9PROT</name>
<reference evidence="10" key="1">
    <citation type="journal article" date="2012" name="Stand. Genomic Sci.">
        <title>Genome sequence of strain HIMB624, a cultured representative from the OM43 clade of marine Betaproteobacteria.</title>
        <authorList>
            <person name="Huggett M.J."/>
            <person name="Hayakawa D.H."/>
            <person name="Rappe M.S."/>
        </authorList>
    </citation>
    <scope>NUCLEOTIDE SEQUENCE [LARGE SCALE GENOMIC DNA]</scope>
    <source>
        <strain evidence="10">KB13</strain>
    </source>
</reference>
<feature type="domain" description="ABC transporter" evidence="8">
    <location>
        <begin position="7"/>
        <end position="253"/>
    </location>
</feature>
<dbReference type="Pfam" id="PF00005">
    <property type="entry name" value="ABC_tran"/>
    <property type="match status" value="1"/>
</dbReference>
<dbReference type="InterPro" id="IPR027417">
    <property type="entry name" value="P-loop_NTPase"/>
</dbReference>
<evidence type="ECO:0000256" key="7">
    <source>
        <dbReference type="ARBA" id="ARBA00023136"/>
    </source>
</evidence>
<dbReference type="FunFam" id="3.40.50.300:FF:000016">
    <property type="entry name" value="Oligopeptide ABC transporter ATP-binding component"/>
    <property type="match status" value="1"/>
</dbReference>
<dbReference type="SMART" id="SM00382">
    <property type="entry name" value="AAA"/>
    <property type="match status" value="1"/>
</dbReference>
<comment type="similarity">
    <text evidence="2">Belongs to the ABC transporter superfamily.</text>
</comment>
<dbReference type="GO" id="GO:0005524">
    <property type="term" value="F:ATP binding"/>
    <property type="evidence" value="ECO:0007669"/>
    <property type="project" value="UniProtKB-KW"/>
</dbReference>
<evidence type="ECO:0000256" key="3">
    <source>
        <dbReference type="ARBA" id="ARBA00022448"/>
    </source>
</evidence>
<sequence>MLAKNILEIKNLTVFPEKNKKNILVNDVSFSLERGKLTCIVGESGSGKSLTALSIIKLLSSQLKAQGIIHFEKNDLALLNEKKLREYRGKEISMIFQDPMTSLNPVFTVGYQVAEALHAHNNFTKSEAKKMVEQTFQDVGIPSDRYDSYPDELSGGQRQRVMIAMAIINKPKLLIADEPTTALDVTVQKQVLNLIQDLQKKYQMTVLFITHDFGVVEDIADQVLVMYKGRIVEQGKAKNLIRHPKHPYTKALLQCIPSIHSKKTLKPIDYQWLQAEMEKI</sequence>
<keyword evidence="3" id="KW-0813">Transport</keyword>
<evidence type="ECO:0000256" key="2">
    <source>
        <dbReference type="ARBA" id="ARBA00005417"/>
    </source>
</evidence>
<accession>B6BTM6</accession>
<dbReference type="InterPro" id="IPR003439">
    <property type="entry name" value="ABC_transporter-like_ATP-bd"/>
</dbReference>
<dbReference type="SUPFAM" id="SSF52540">
    <property type="entry name" value="P-loop containing nucleoside triphosphate hydrolases"/>
    <property type="match status" value="1"/>
</dbReference>
<evidence type="ECO:0000256" key="1">
    <source>
        <dbReference type="ARBA" id="ARBA00004417"/>
    </source>
</evidence>
<dbReference type="HOGENOM" id="CLU_000604_1_23_4"/>
<dbReference type="Gene3D" id="3.40.50.300">
    <property type="entry name" value="P-loop containing nucleotide triphosphate hydrolases"/>
    <property type="match status" value="1"/>
</dbReference>